<dbReference type="GO" id="GO:0039615">
    <property type="term" value="C:T=1 icosahedral viral capsid"/>
    <property type="evidence" value="ECO:0007669"/>
    <property type="project" value="UniProtKB-UniRule"/>
</dbReference>
<evidence type="ECO:0000313" key="8">
    <source>
        <dbReference type="EMBL" id="XBC19350.1"/>
    </source>
</evidence>
<sequence length="663" mass="78439">MPFYPYRRWRRPRRYRRYWTRRISRRRPARYYRTRRARKTLRRAPRQRRYRKRRVRKIKRKLPYLKLKQWQPDSIRNCKIVGLFNLISFGQGRQAYNFIQHVKDYCDQNFAWGGGFCISVFSLSFLFEELQFYRNIWTASNDGYDLCRYLGTTVYFYRHKYCDYVVSYKRSPPMTINRFSYPSCHPLRLLLQKKKIIVHSLKSKPKGKMYVKKHIRPPKLMTSRWFFMEDLADTPLFMLQAAATSLNEPYLKNNTDNNCTGINILNPSVFTGVGFRATTFTTKKTIYYWDKTTQKMKRIQNLTYNSASWFWSPYLTGATPVYYNKSNPQKTETEVSQTTDPALSLDWQKIPLIQQLRYQPNRDTGKNNVIFIESIVTTTLDIPSNENYKLENLPLYLLVYGFVDYMVKLHKTDNIYDNWSIGIKSPFVQGFDFNFDTSQPFVPISTWFLNGKGEYGSPVVLASQSHWTPTTRRQLSVLNDITMGSPYAANPPGKGFDFAVKYVSRFKWGGNIVQYKHIVDPSKQGTYPIPSDNFNTVQIKDPKGQAIKTQYHPWDYRRGMLTSKAIKRALKDTDVTECSSTDSEEPTKKRRRAGEPEICLQEDLYSAQVQESSEEDSCQEETPEQQLFYLRQQQQRMQWQLLKYIGKLQKKQKYLSLLTGNIE</sequence>
<comment type="similarity">
    <text evidence="2 6">Belongs to the anelloviridae capsid protein family.</text>
</comment>
<organism evidence="8">
    <name type="scientific">Samektorquevirus hominid16</name>
    <dbReference type="NCBI Taxonomy" id="3160822"/>
    <lineage>
        <taxon>Viruses</taxon>
        <taxon>Monodnaviria</taxon>
        <taxon>Shotokuvirae</taxon>
        <taxon>Commensaviricota</taxon>
        <taxon>Cardeaviricetes</taxon>
        <taxon>Sanitavirales</taxon>
        <taxon>Anelloviridae</taxon>
        <taxon>Samektorquevirus</taxon>
    </lineage>
</organism>
<accession>A0AAU7B8U3</accession>
<protein>
    <recommendedName>
        <fullName evidence="6">Capsid protein</fullName>
    </recommendedName>
</protein>
<evidence type="ECO:0000256" key="2">
    <source>
        <dbReference type="ARBA" id="ARBA00006131"/>
    </source>
</evidence>
<comment type="subcellular location">
    <subcellularLocation>
        <location evidence="1 6">Virion</location>
    </subcellularLocation>
</comment>
<dbReference type="Pfam" id="PF02956">
    <property type="entry name" value="TT_ORF1"/>
    <property type="match status" value="1"/>
</dbReference>
<dbReference type="InterPro" id="IPR004219">
    <property type="entry name" value="TTvirus_Unk"/>
</dbReference>
<feature type="region of interest" description="Disordered" evidence="7">
    <location>
        <begin position="576"/>
        <end position="595"/>
    </location>
</feature>
<name>A0AAU7B8U3_9VIRU</name>
<evidence type="ECO:0000256" key="3">
    <source>
        <dbReference type="ARBA" id="ARBA00022431"/>
    </source>
</evidence>
<evidence type="ECO:0000256" key="7">
    <source>
        <dbReference type="SAM" id="MobiDB-lite"/>
    </source>
</evidence>
<reference evidence="8" key="1">
    <citation type="submission" date="2024-04" db="EMBL/GenBank/DDBJ databases">
        <title>Complete genome sequences of human anelloviruses identified from the female genital tract representing three novel genera.</title>
        <authorList>
            <person name="Holland S.C."/>
            <person name="Do E.D."/>
            <person name="Kaelin E.A."/>
            <person name="Mitchell C."/>
            <person name="Soria J."/>
            <person name="La Rosa A."/>
            <person name="Ticona E."/>
            <person name="Coombs R.W."/>
            <person name="Frenkel L.M."/>
            <person name="Bull M.E."/>
            <person name="Lim E.S."/>
        </authorList>
    </citation>
    <scope>NUCLEOTIDE SEQUENCE</scope>
    <source>
        <strain evidence="8">ASU71878</strain>
    </source>
</reference>
<evidence type="ECO:0000256" key="4">
    <source>
        <dbReference type="ARBA" id="ARBA00022561"/>
    </source>
</evidence>
<keyword evidence="4 6" id="KW-0167">Capsid protein</keyword>
<dbReference type="EMBL" id="PP728776">
    <property type="protein sequence ID" value="XBC19350.1"/>
    <property type="molecule type" value="Genomic_DNA"/>
</dbReference>
<keyword evidence="3 6" id="KW-1140">T=1 icosahedral capsid protein</keyword>
<proteinExistence type="inferred from homology"/>
<evidence type="ECO:0000256" key="5">
    <source>
        <dbReference type="ARBA" id="ARBA00022844"/>
    </source>
</evidence>
<keyword evidence="5 6" id="KW-0946">Virion</keyword>
<comment type="function">
    <text evidence="6">Self-assembles to form an icosahedral capsid.</text>
</comment>
<evidence type="ECO:0000256" key="1">
    <source>
        <dbReference type="ARBA" id="ARBA00004328"/>
    </source>
</evidence>
<evidence type="ECO:0000256" key="6">
    <source>
        <dbReference type="RuleBase" id="RU361230"/>
    </source>
</evidence>